<accession>A0A448WX00</accession>
<name>A0A448WX00_9PLAT</name>
<protein>
    <submittedName>
        <fullName evidence="1">Uncharacterized protein</fullName>
    </submittedName>
</protein>
<organism evidence="1 2">
    <name type="scientific">Protopolystoma xenopodis</name>
    <dbReference type="NCBI Taxonomy" id="117903"/>
    <lineage>
        <taxon>Eukaryota</taxon>
        <taxon>Metazoa</taxon>
        <taxon>Spiralia</taxon>
        <taxon>Lophotrochozoa</taxon>
        <taxon>Platyhelminthes</taxon>
        <taxon>Monogenea</taxon>
        <taxon>Polyopisthocotylea</taxon>
        <taxon>Polystomatidea</taxon>
        <taxon>Polystomatidae</taxon>
        <taxon>Protopolystoma</taxon>
    </lineage>
</organism>
<reference evidence="1" key="1">
    <citation type="submission" date="2018-11" db="EMBL/GenBank/DDBJ databases">
        <authorList>
            <consortium name="Pathogen Informatics"/>
        </authorList>
    </citation>
    <scope>NUCLEOTIDE SEQUENCE</scope>
</reference>
<dbReference type="Proteomes" id="UP000784294">
    <property type="component" value="Unassembled WGS sequence"/>
</dbReference>
<gene>
    <name evidence="1" type="ORF">PXEA_LOCUS15745</name>
</gene>
<sequence length="95" mass="10873">MVMGGKYLEISVRYCLTRVSGTDTEKEICFYHRSSKSFESPASDDLEQDSRPVSLVDIPPLRKTIAHNACFLQHHRFLTWNVPTLVSSTTRRRSA</sequence>
<dbReference type="AlphaFoldDB" id="A0A448WX00"/>
<evidence type="ECO:0000313" key="2">
    <source>
        <dbReference type="Proteomes" id="UP000784294"/>
    </source>
</evidence>
<keyword evidence="2" id="KW-1185">Reference proteome</keyword>
<proteinExistence type="predicted"/>
<dbReference type="EMBL" id="CAAALY010055666">
    <property type="protein sequence ID" value="VEL22305.1"/>
    <property type="molecule type" value="Genomic_DNA"/>
</dbReference>
<comment type="caution">
    <text evidence="1">The sequence shown here is derived from an EMBL/GenBank/DDBJ whole genome shotgun (WGS) entry which is preliminary data.</text>
</comment>
<evidence type="ECO:0000313" key="1">
    <source>
        <dbReference type="EMBL" id="VEL22305.1"/>
    </source>
</evidence>